<dbReference type="AlphaFoldDB" id="A0A1T4Z7H8"/>
<dbReference type="Pfam" id="PF00144">
    <property type="entry name" value="Beta-lactamase"/>
    <property type="match status" value="1"/>
</dbReference>
<dbReference type="EMBL" id="LT796768">
    <property type="protein sequence ID" value="SKB09803.1"/>
    <property type="molecule type" value="Genomic_DNA"/>
</dbReference>
<organism evidence="3 4">
    <name type="scientific">Aeromicrobium choanae</name>
    <dbReference type="NCBI Taxonomy" id="1736691"/>
    <lineage>
        <taxon>Bacteria</taxon>
        <taxon>Bacillati</taxon>
        <taxon>Actinomycetota</taxon>
        <taxon>Actinomycetes</taxon>
        <taxon>Propionibacteriales</taxon>
        <taxon>Nocardioidaceae</taxon>
        <taxon>Aeromicrobium</taxon>
    </lineage>
</organism>
<evidence type="ECO:0000313" key="3">
    <source>
        <dbReference type="EMBL" id="SKB09803.1"/>
    </source>
</evidence>
<dbReference type="SUPFAM" id="SSF56601">
    <property type="entry name" value="beta-lactamase/transpeptidase-like"/>
    <property type="match status" value="1"/>
</dbReference>
<accession>A0A1T4Z7H8</accession>
<keyword evidence="4" id="KW-1185">Reference proteome</keyword>
<dbReference type="PANTHER" id="PTHR43283:SF7">
    <property type="entry name" value="BETA-LACTAMASE-RELATED DOMAIN-CONTAINING PROTEIN"/>
    <property type="match status" value="1"/>
</dbReference>
<dbReference type="Proteomes" id="UP000191040">
    <property type="component" value="Chromosome I"/>
</dbReference>
<feature type="region of interest" description="Disordered" evidence="1">
    <location>
        <begin position="1"/>
        <end position="25"/>
    </location>
</feature>
<evidence type="ECO:0000256" key="1">
    <source>
        <dbReference type="SAM" id="MobiDB-lite"/>
    </source>
</evidence>
<evidence type="ECO:0000259" key="2">
    <source>
        <dbReference type="Pfam" id="PF00144"/>
    </source>
</evidence>
<protein>
    <submittedName>
        <fullName evidence="3">Beta-lactamase</fullName>
    </submittedName>
</protein>
<dbReference type="InterPro" id="IPR012338">
    <property type="entry name" value="Beta-lactam/transpept-like"/>
</dbReference>
<dbReference type="PANTHER" id="PTHR43283">
    <property type="entry name" value="BETA-LACTAMASE-RELATED"/>
    <property type="match status" value="1"/>
</dbReference>
<dbReference type="STRING" id="1736691.SAMN06295964_2901"/>
<reference evidence="4" key="1">
    <citation type="submission" date="2017-02" db="EMBL/GenBank/DDBJ databases">
        <authorList>
            <person name="Varghese N."/>
            <person name="Submissions S."/>
        </authorList>
    </citation>
    <scope>NUCLEOTIDE SEQUENCE [LARGE SCALE GENOMIC DNA]</scope>
    <source>
        <strain evidence="4">9H-4</strain>
    </source>
</reference>
<dbReference type="RefSeq" id="WP_172806378.1">
    <property type="nucleotide sequence ID" value="NZ_LT796768.1"/>
</dbReference>
<name>A0A1T4Z7H8_9ACTN</name>
<gene>
    <name evidence="3" type="ORF">SAMN06295964_2901</name>
</gene>
<dbReference type="Gene3D" id="3.40.710.10">
    <property type="entry name" value="DD-peptidase/beta-lactamase superfamily"/>
    <property type="match status" value="1"/>
</dbReference>
<proteinExistence type="predicted"/>
<dbReference type="InterPro" id="IPR001466">
    <property type="entry name" value="Beta-lactam-related"/>
</dbReference>
<sequence>MSEASLPTVSASPSPSPAPPPDFGELDRLVDSSASTCTLVLRGDEVVHEHPAGSRHATRRVYSITKSVVGVLLAVAAADGALELDDPVARLVPEWPDESRDVTVRHLMSMTSGREWSEALDRAMIGASDQTAAALAVGQQDPPGTAWRYDNLASQVLSAVLESAVGDAEAFARDRLFEPLGLADTSWNRDGAGRLTTYAGIVSSCADLARLGVMMRDGGEFEGRRILSAEAVSMLVTTSAEGNAAYGLLWWNNAEGRVVEVRRAAGFDVDREPFRGRLAPSVPTDAFWALGWGNQLLAVVPSQDVVAVRLGPKPAGPDDLTFDGFTAAVLAGWDVTQP</sequence>
<feature type="domain" description="Beta-lactamase-related" evidence="2">
    <location>
        <begin position="40"/>
        <end position="315"/>
    </location>
</feature>
<dbReference type="InterPro" id="IPR050789">
    <property type="entry name" value="Diverse_Enzym_Activities"/>
</dbReference>
<evidence type="ECO:0000313" key="4">
    <source>
        <dbReference type="Proteomes" id="UP000191040"/>
    </source>
</evidence>